<proteinExistence type="predicted"/>
<dbReference type="HOGENOM" id="CLU_3289928_0_0_9"/>
<name>E2ZGE5_9FIRM</name>
<dbReference type="EMBL" id="AECU01000064">
    <property type="protein sequence ID" value="EFQ07752.1"/>
    <property type="molecule type" value="Genomic_DNA"/>
</dbReference>
<gene>
    <name evidence="1" type="ORF">HMPREF9436_00731</name>
</gene>
<sequence length="40" mass="4099">MVDILPRAKQQPAGLIACGLRAAALFSSAPSSRKKGTSLS</sequence>
<dbReference type="AlphaFoldDB" id="E2ZGE5"/>
<organism evidence="1 2">
    <name type="scientific">Faecalibacterium cf. prausnitzii KLE1255</name>
    <dbReference type="NCBI Taxonomy" id="748224"/>
    <lineage>
        <taxon>Bacteria</taxon>
        <taxon>Bacillati</taxon>
        <taxon>Bacillota</taxon>
        <taxon>Clostridia</taxon>
        <taxon>Eubacteriales</taxon>
        <taxon>Oscillospiraceae</taxon>
        <taxon>Faecalibacterium</taxon>
    </lineage>
</organism>
<evidence type="ECO:0000313" key="1">
    <source>
        <dbReference type="EMBL" id="EFQ07752.1"/>
    </source>
</evidence>
<reference evidence="1 2" key="1">
    <citation type="submission" date="2010-08" db="EMBL/GenBank/DDBJ databases">
        <authorList>
            <person name="Weinstock G."/>
            <person name="Sodergren E."/>
            <person name="Clifton S."/>
            <person name="Fulton L."/>
            <person name="Fulton B."/>
            <person name="Courtney L."/>
            <person name="Fronick C."/>
            <person name="Harrison M."/>
            <person name="Strong C."/>
            <person name="Farmer C."/>
            <person name="Delahaunty K."/>
            <person name="Markovic C."/>
            <person name="Hall O."/>
            <person name="Minx P."/>
            <person name="Tomlinson C."/>
            <person name="Mitreva M."/>
            <person name="Hou S."/>
            <person name="Chen J."/>
            <person name="Wollam A."/>
            <person name="Pepin K.H."/>
            <person name="Johnson M."/>
            <person name="Bhonagiri V."/>
            <person name="Zhang X."/>
            <person name="Suruliraj S."/>
            <person name="Warren W."/>
            <person name="Chinwalla A."/>
            <person name="Mardis E.R."/>
            <person name="Wilson R.K."/>
        </authorList>
    </citation>
    <scope>NUCLEOTIDE SEQUENCE [LARGE SCALE GENOMIC DNA]</scope>
    <source>
        <strain evidence="1 2">KLE1255</strain>
    </source>
</reference>
<accession>E2ZGE5</accession>
<protein>
    <submittedName>
        <fullName evidence="1">Uncharacterized protein</fullName>
    </submittedName>
</protein>
<comment type="caution">
    <text evidence="1">The sequence shown here is derived from an EMBL/GenBank/DDBJ whole genome shotgun (WGS) entry which is preliminary data.</text>
</comment>
<evidence type="ECO:0000313" key="2">
    <source>
        <dbReference type="Proteomes" id="UP000006028"/>
    </source>
</evidence>
<dbReference type="Proteomes" id="UP000006028">
    <property type="component" value="Unassembled WGS sequence"/>
</dbReference>
<dbReference type="BioCyc" id="FCF748224-HMP:GTSS-3320-MONOMER"/>